<proteinExistence type="predicted"/>
<reference evidence="1 2" key="1">
    <citation type="submission" date="2016-12" db="EMBL/GenBank/DDBJ databases">
        <title>Complete genome sequence of Clostridium kluyveri JZZ isolated from the pit mud of a Chinese flavor liquor-making factory.</title>
        <authorList>
            <person name="Wang Y."/>
        </authorList>
    </citation>
    <scope>NUCLEOTIDE SEQUENCE [LARGE SCALE GENOMIC DNA]</scope>
    <source>
        <strain evidence="1 2">JZZ</strain>
    </source>
</reference>
<organism evidence="1 2">
    <name type="scientific">Clostridium kluyveri</name>
    <dbReference type="NCBI Taxonomy" id="1534"/>
    <lineage>
        <taxon>Bacteria</taxon>
        <taxon>Bacillati</taxon>
        <taxon>Bacillota</taxon>
        <taxon>Clostridia</taxon>
        <taxon>Eubacteriales</taxon>
        <taxon>Clostridiaceae</taxon>
        <taxon>Clostridium</taxon>
    </lineage>
</organism>
<protein>
    <submittedName>
        <fullName evidence="1">Uncharacterized protein</fullName>
    </submittedName>
</protein>
<dbReference type="Proteomes" id="UP000184604">
    <property type="component" value="Chromosome"/>
</dbReference>
<dbReference type="OrthoDB" id="1927343at2"/>
<dbReference type="EMBL" id="CP018335">
    <property type="protein sequence ID" value="APM41267.1"/>
    <property type="molecule type" value="Genomic_DNA"/>
</dbReference>
<name>A0A1L5FE59_CLOKL</name>
<accession>A0A1L5FE59</accession>
<evidence type="ECO:0000313" key="2">
    <source>
        <dbReference type="Proteomes" id="UP000184604"/>
    </source>
</evidence>
<evidence type="ECO:0000313" key="1">
    <source>
        <dbReference type="EMBL" id="APM41267.1"/>
    </source>
</evidence>
<gene>
    <name evidence="1" type="ORF">BS101_11935</name>
</gene>
<sequence length="95" mass="10369">MEDTELLEKVKQGLTITGTFNDNTLQGKTIAVKQYMLNAGITQEQIETDLGIATLTVGVTDLWNLTSGDISFSPAFGILMEQLYVVSIPDTQEVT</sequence>
<dbReference type="RefSeq" id="WP_073541285.1">
    <property type="nucleotide sequence ID" value="NZ_CP018335.1"/>
</dbReference>
<dbReference type="AlphaFoldDB" id="A0A1L5FE59"/>